<feature type="domain" description="Sulfatase N-terminal" evidence="3">
    <location>
        <begin position="6"/>
        <end position="297"/>
    </location>
</feature>
<evidence type="ECO:0000256" key="1">
    <source>
        <dbReference type="ARBA" id="ARBA00008779"/>
    </source>
</evidence>
<dbReference type="CDD" id="cd16027">
    <property type="entry name" value="SGSH"/>
    <property type="match status" value="1"/>
</dbReference>
<dbReference type="Proteomes" id="UP000799436">
    <property type="component" value="Unassembled WGS sequence"/>
</dbReference>
<comment type="similarity">
    <text evidence="1">Belongs to the sulfatase family.</text>
</comment>
<keyword evidence="2" id="KW-0378">Hydrolase</keyword>
<evidence type="ECO:0000259" key="3">
    <source>
        <dbReference type="Pfam" id="PF00884"/>
    </source>
</evidence>
<dbReference type="SUPFAM" id="SSF53649">
    <property type="entry name" value="Alkaline phosphatase-like"/>
    <property type="match status" value="1"/>
</dbReference>
<gene>
    <name evidence="4" type="ORF">EJ03DRAFT_120899</name>
</gene>
<sequence>MTAGSKNFLILVADDLGRDYLNCYGNTSIRTPHIDALAAEGTRFTNAFASTASCSGSRSTIYTGLHTHQNGQYGLEHGWNHFQTHSHIDAAPLIFNSIGYQTGIIGKVHVGPRSVYPWEVYDASPSRNVKWVAERAGSFFDKAQESKRSFHLTIGFTDPHRDETRGGFANDFKEVLDAGLDEEVPSYSANEVQVQSFMSDVDELRTELVQYYKSISRMDLGVGLILKALADRGLDKNTLVVFISDNGAPFVNSKTTLYDAGVQLPLIIRRPGQSKGVVNPNMVSFLDVLPTAIDWAGKRDKDIETPNAGKSPKRLGDSVLPILEQHNLLPAKKWKQHVFGSHTFHEVQNYWPTRTLRTHGYKYHRNIAHRLDFPFATDLYCSLSWEGVRNQDGPVIIGQRPLAQYLFRGPEELYDLEHDPDEIHNLIATSGKAETKAHEAVLQTCRQTLEAWQYETRDTWLYKDGVSAVVVEPYIQLGMKLPDRPELDLRDPGTGNVEGWVPPAGGVAGREERRSSVLGSLGAWWWGK</sequence>
<dbReference type="Pfam" id="PF00884">
    <property type="entry name" value="Sulfatase"/>
    <property type="match status" value="1"/>
</dbReference>
<dbReference type="EMBL" id="ML995845">
    <property type="protein sequence ID" value="KAF2768311.1"/>
    <property type="molecule type" value="Genomic_DNA"/>
</dbReference>
<reference evidence="4" key="1">
    <citation type="journal article" date="2020" name="Stud. Mycol.">
        <title>101 Dothideomycetes genomes: a test case for predicting lifestyles and emergence of pathogens.</title>
        <authorList>
            <person name="Haridas S."/>
            <person name="Albert R."/>
            <person name="Binder M."/>
            <person name="Bloem J."/>
            <person name="Labutti K."/>
            <person name="Salamov A."/>
            <person name="Andreopoulos B."/>
            <person name="Baker S."/>
            <person name="Barry K."/>
            <person name="Bills G."/>
            <person name="Bluhm B."/>
            <person name="Cannon C."/>
            <person name="Castanera R."/>
            <person name="Culley D."/>
            <person name="Daum C."/>
            <person name="Ezra D."/>
            <person name="Gonzalez J."/>
            <person name="Henrissat B."/>
            <person name="Kuo A."/>
            <person name="Liang C."/>
            <person name="Lipzen A."/>
            <person name="Lutzoni F."/>
            <person name="Magnuson J."/>
            <person name="Mondo S."/>
            <person name="Nolan M."/>
            <person name="Ohm R."/>
            <person name="Pangilinan J."/>
            <person name="Park H.-J."/>
            <person name="Ramirez L."/>
            <person name="Alfaro M."/>
            <person name="Sun H."/>
            <person name="Tritt A."/>
            <person name="Yoshinaga Y."/>
            <person name="Zwiers L.-H."/>
            <person name="Turgeon B."/>
            <person name="Goodwin S."/>
            <person name="Spatafora J."/>
            <person name="Crous P."/>
            <person name="Grigoriev I."/>
        </authorList>
    </citation>
    <scope>NUCLEOTIDE SEQUENCE</scope>
    <source>
        <strain evidence="4">CBS 116005</strain>
    </source>
</reference>
<dbReference type="AlphaFoldDB" id="A0A6G1L5U9"/>
<dbReference type="PANTHER" id="PTHR42693:SF53">
    <property type="entry name" value="ENDO-4-O-SULFATASE"/>
    <property type="match status" value="1"/>
</dbReference>
<organism evidence="4 5">
    <name type="scientific">Teratosphaeria nubilosa</name>
    <dbReference type="NCBI Taxonomy" id="161662"/>
    <lineage>
        <taxon>Eukaryota</taxon>
        <taxon>Fungi</taxon>
        <taxon>Dikarya</taxon>
        <taxon>Ascomycota</taxon>
        <taxon>Pezizomycotina</taxon>
        <taxon>Dothideomycetes</taxon>
        <taxon>Dothideomycetidae</taxon>
        <taxon>Mycosphaerellales</taxon>
        <taxon>Teratosphaeriaceae</taxon>
        <taxon>Teratosphaeria</taxon>
    </lineage>
</organism>
<dbReference type="InterPro" id="IPR050738">
    <property type="entry name" value="Sulfatase"/>
</dbReference>
<evidence type="ECO:0000256" key="2">
    <source>
        <dbReference type="ARBA" id="ARBA00022801"/>
    </source>
</evidence>
<accession>A0A6G1L5U9</accession>
<protein>
    <submittedName>
        <fullName evidence="4">Alkaline phosphatase-like protein</fullName>
    </submittedName>
</protein>
<dbReference type="Gene3D" id="3.40.720.10">
    <property type="entry name" value="Alkaline Phosphatase, subunit A"/>
    <property type="match status" value="1"/>
</dbReference>
<dbReference type="InterPro" id="IPR000917">
    <property type="entry name" value="Sulfatase_N"/>
</dbReference>
<proteinExistence type="inferred from homology"/>
<dbReference type="OrthoDB" id="103349at2759"/>
<keyword evidence="5" id="KW-1185">Reference proteome</keyword>
<evidence type="ECO:0000313" key="4">
    <source>
        <dbReference type="EMBL" id="KAF2768311.1"/>
    </source>
</evidence>
<name>A0A6G1L5U9_9PEZI</name>
<dbReference type="InterPro" id="IPR017850">
    <property type="entry name" value="Alkaline_phosphatase_core_sf"/>
</dbReference>
<dbReference type="PANTHER" id="PTHR42693">
    <property type="entry name" value="ARYLSULFATASE FAMILY MEMBER"/>
    <property type="match status" value="1"/>
</dbReference>
<evidence type="ECO:0000313" key="5">
    <source>
        <dbReference type="Proteomes" id="UP000799436"/>
    </source>
</evidence>
<dbReference type="GO" id="GO:0004065">
    <property type="term" value="F:arylsulfatase activity"/>
    <property type="evidence" value="ECO:0007669"/>
    <property type="project" value="TreeGrafter"/>
</dbReference>